<dbReference type="AlphaFoldDB" id="A0A7J6N2P1"/>
<accession>A0A7J6N2P1</accession>
<dbReference type="Proteomes" id="UP000591131">
    <property type="component" value="Unassembled WGS sequence"/>
</dbReference>
<dbReference type="OrthoDB" id="10592877at2759"/>
<reference evidence="2 3" key="1">
    <citation type="submission" date="2020-04" db="EMBL/GenBank/DDBJ databases">
        <title>Perkinsus chesapeaki whole genome sequence.</title>
        <authorList>
            <person name="Bogema D.R."/>
        </authorList>
    </citation>
    <scope>NUCLEOTIDE SEQUENCE [LARGE SCALE GENOMIC DNA]</scope>
    <source>
        <strain evidence="2">ATCC PRA-425</strain>
    </source>
</reference>
<protein>
    <submittedName>
        <fullName evidence="2">Uncharacterized protein</fullName>
    </submittedName>
</protein>
<feature type="coiled-coil region" evidence="1">
    <location>
        <begin position="190"/>
        <end position="224"/>
    </location>
</feature>
<evidence type="ECO:0000256" key="1">
    <source>
        <dbReference type="SAM" id="Coils"/>
    </source>
</evidence>
<keyword evidence="3" id="KW-1185">Reference proteome</keyword>
<dbReference type="EMBL" id="JAAPAO010000005">
    <property type="protein sequence ID" value="KAF4677934.1"/>
    <property type="molecule type" value="Genomic_DNA"/>
</dbReference>
<evidence type="ECO:0000313" key="2">
    <source>
        <dbReference type="EMBL" id="KAF4677934.1"/>
    </source>
</evidence>
<comment type="caution">
    <text evidence="2">The sequence shown here is derived from an EMBL/GenBank/DDBJ whole genome shotgun (WGS) entry which is preliminary data.</text>
</comment>
<gene>
    <name evidence="2" type="ORF">FOL47_008038</name>
</gene>
<proteinExistence type="predicted"/>
<keyword evidence="1" id="KW-0175">Coiled coil</keyword>
<name>A0A7J6N2P1_PERCH</name>
<organism evidence="2 3">
    <name type="scientific">Perkinsus chesapeaki</name>
    <name type="common">Clam parasite</name>
    <name type="synonym">Perkinsus andrewsi</name>
    <dbReference type="NCBI Taxonomy" id="330153"/>
    <lineage>
        <taxon>Eukaryota</taxon>
        <taxon>Sar</taxon>
        <taxon>Alveolata</taxon>
        <taxon>Perkinsozoa</taxon>
        <taxon>Perkinsea</taxon>
        <taxon>Perkinsida</taxon>
        <taxon>Perkinsidae</taxon>
        <taxon>Perkinsus</taxon>
    </lineage>
</organism>
<evidence type="ECO:0000313" key="3">
    <source>
        <dbReference type="Proteomes" id="UP000591131"/>
    </source>
</evidence>
<sequence>MSSSCGGDVGLLAKANSRLEDGQAALLEQISMQQSWIDALNAQTASQAKELSKIDDKYRKLEELQRWESRNYYAERTKTALERANRAERLVEAMAQSIKSRDSKIRKQSSELKSLSDELQKFECKEKARCAKVDAKPKLEEAGDTGKTASNSVRTELLQKTVDSRDASIKLLNERLSEMINREKVMKLEQAEMRREKRRYLEELDSCKAELTKALLEVERLRKKLSGKSGEPEDLNRYTGTLQARRLRRLANLKGKPRVAWNTNCRVSEVEE</sequence>